<name>A0A7R9AQ35_TIMSH</name>
<reference evidence="2" key="1">
    <citation type="submission" date="2020-11" db="EMBL/GenBank/DDBJ databases">
        <authorList>
            <person name="Tran Van P."/>
        </authorList>
    </citation>
    <scope>NUCLEOTIDE SEQUENCE</scope>
</reference>
<organism evidence="2">
    <name type="scientific">Timema shepardi</name>
    <name type="common">Walking stick</name>
    <dbReference type="NCBI Taxonomy" id="629360"/>
    <lineage>
        <taxon>Eukaryota</taxon>
        <taxon>Metazoa</taxon>
        <taxon>Ecdysozoa</taxon>
        <taxon>Arthropoda</taxon>
        <taxon>Hexapoda</taxon>
        <taxon>Insecta</taxon>
        <taxon>Pterygota</taxon>
        <taxon>Neoptera</taxon>
        <taxon>Polyneoptera</taxon>
        <taxon>Phasmatodea</taxon>
        <taxon>Timematodea</taxon>
        <taxon>Timematoidea</taxon>
        <taxon>Timematidae</taxon>
        <taxon>Timema</taxon>
    </lineage>
</organism>
<protein>
    <submittedName>
        <fullName evidence="2">Uncharacterized protein</fullName>
    </submittedName>
</protein>
<evidence type="ECO:0000313" key="2">
    <source>
        <dbReference type="EMBL" id="CAD7257671.1"/>
    </source>
</evidence>
<dbReference type="AlphaFoldDB" id="A0A7R9AQ35"/>
<accession>A0A7R9AQ35</accession>
<proteinExistence type="predicted"/>
<sequence length="576" mass="63837">MELGWWAGVSFTEIKSQQEAVYVLGLGQLASLSQWVQKYMGFGSSASREGLKSQVIYQLPQARMSTSCLCLGHVVRGECLISRRASKDGDRRRPISLPQANKIRRVSTCSPQPQSQYKPRLVATWNINESRVRKIYNLPRFTVPASQTKSQRKTITQPSIAAPRNRLATAIKVRTAPTRVRRIAKGVPKSLSSEDSPNKVSLDWTDLFNNAFVQLLLLRIDSSCSTTCTAPARRQNFLRDRDLMNPLAGISDSSRRAVNTPVTEPQVQSYGKYIGDEFAIAQHPLTFMWFCSIESSRQAAFMSKSIESDPGSSFVSNKLRDEEDGVDKWDALNQRLKHVSLIAGYVKEGSSPGTVPVKVSPLQEPPLGSKPTPRCSRTMPGPVGYPDELERATERESIVGTASQVISLLGDVRSLDFPPSVNNKGPNHSACSVWSISQIITSYYPFGLYALSTNYANGLGIGKVELEEVNPHFRGGRAENHLVKTTPSSPDRDSNLDLPVLSSRAQHDKRTMVDALLFLSNILAACLNTMLLSAHGLRKEGGVIFELVMELARPKSLSFFSPWVPHNLPPWCRHRT</sequence>
<evidence type="ECO:0000256" key="1">
    <source>
        <dbReference type="SAM" id="MobiDB-lite"/>
    </source>
</evidence>
<gene>
    <name evidence="2" type="ORF">TSIB3V08_LOCUS1928</name>
</gene>
<dbReference type="EMBL" id="OC000560">
    <property type="protein sequence ID" value="CAD7257671.1"/>
    <property type="molecule type" value="Genomic_DNA"/>
</dbReference>
<feature type="region of interest" description="Disordered" evidence="1">
    <location>
        <begin position="353"/>
        <end position="381"/>
    </location>
</feature>